<keyword evidence="3" id="KW-1185">Reference proteome</keyword>
<dbReference type="EMBL" id="JASNQZ010000015">
    <property type="protein sequence ID" value="KAL0946127.1"/>
    <property type="molecule type" value="Genomic_DNA"/>
</dbReference>
<evidence type="ECO:0000256" key="1">
    <source>
        <dbReference type="SAM" id="MobiDB-lite"/>
    </source>
</evidence>
<accession>A0ABR3IS40</accession>
<gene>
    <name evidence="2" type="ORF">HGRIS_012392</name>
</gene>
<proteinExistence type="predicted"/>
<name>A0ABR3IS40_9AGAR</name>
<feature type="compositionally biased region" description="Acidic residues" evidence="1">
    <location>
        <begin position="107"/>
        <end position="119"/>
    </location>
</feature>
<protein>
    <submittedName>
        <fullName evidence="2">Uncharacterized protein</fullName>
    </submittedName>
</protein>
<reference evidence="3" key="1">
    <citation type="submission" date="2024-06" db="EMBL/GenBank/DDBJ databases">
        <title>Multi-omics analyses provide insights into the biosynthesis of the anticancer antibiotic pleurotin in Hohenbuehelia grisea.</title>
        <authorList>
            <person name="Weaver J.A."/>
            <person name="Alberti F."/>
        </authorList>
    </citation>
    <scope>NUCLEOTIDE SEQUENCE [LARGE SCALE GENOMIC DNA]</scope>
    <source>
        <strain evidence="3">T-177</strain>
    </source>
</reference>
<sequence>MSLHDATSSELDATTIGPLKEDPWGALDALIHGGRENLLKIMQIDASKNPVSPLPSSRVPIEETLTWDQLNVSGLEGKTPSILNPHSLPSPRDKRWTRRRIAHPEQDSEISDDSADDEALLPFFNDEGDDETTNDEEDDETTDGVR</sequence>
<comment type="caution">
    <text evidence="2">The sequence shown here is derived from an EMBL/GenBank/DDBJ whole genome shotgun (WGS) entry which is preliminary data.</text>
</comment>
<feature type="compositionally biased region" description="Acidic residues" evidence="1">
    <location>
        <begin position="126"/>
        <end position="146"/>
    </location>
</feature>
<evidence type="ECO:0000313" key="3">
    <source>
        <dbReference type="Proteomes" id="UP001556367"/>
    </source>
</evidence>
<dbReference type="Proteomes" id="UP001556367">
    <property type="component" value="Unassembled WGS sequence"/>
</dbReference>
<evidence type="ECO:0000313" key="2">
    <source>
        <dbReference type="EMBL" id="KAL0946127.1"/>
    </source>
</evidence>
<organism evidence="2 3">
    <name type="scientific">Hohenbuehelia grisea</name>
    <dbReference type="NCBI Taxonomy" id="104357"/>
    <lineage>
        <taxon>Eukaryota</taxon>
        <taxon>Fungi</taxon>
        <taxon>Dikarya</taxon>
        <taxon>Basidiomycota</taxon>
        <taxon>Agaricomycotina</taxon>
        <taxon>Agaricomycetes</taxon>
        <taxon>Agaricomycetidae</taxon>
        <taxon>Agaricales</taxon>
        <taxon>Pleurotineae</taxon>
        <taxon>Pleurotaceae</taxon>
        <taxon>Hohenbuehelia</taxon>
    </lineage>
</organism>
<feature type="region of interest" description="Disordered" evidence="1">
    <location>
        <begin position="76"/>
        <end position="146"/>
    </location>
</feature>